<dbReference type="InterPro" id="IPR001242">
    <property type="entry name" value="Condensation_dom"/>
</dbReference>
<dbReference type="InterPro" id="IPR000873">
    <property type="entry name" value="AMP-dep_synth/lig_dom"/>
</dbReference>
<dbReference type="CDD" id="cd05930">
    <property type="entry name" value="A_NRPS"/>
    <property type="match status" value="2"/>
</dbReference>
<evidence type="ECO:0000313" key="6">
    <source>
        <dbReference type="Proteomes" id="UP001162889"/>
    </source>
</evidence>
<dbReference type="NCBIfam" id="TIGR01733">
    <property type="entry name" value="AA-adenyl-dom"/>
    <property type="match status" value="2"/>
</dbReference>
<keyword evidence="2" id="KW-0596">Phosphopantetheine</keyword>
<dbReference type="InterPro" id="IPR006162">
    <property type="entry name" value="Ppantetheine_attach_site"/>
</dbReference>
<comment type="cofactor">
    <cofactor evidence="1">
        <name>pantetheine 4'-phosphate</name>
        <dbReference type="ChEBI" id="CHEBI:47942"/>
    </cofactor>
</comment>
<dbReference type="SMART" id="SM00824">
    <property type="entry name" value="PKS_TE"/>
    <property type="match status" value="1"/>
</dbReference>
<dbReference type="InterPro" id="IPR020806">
    <property type="entry name" value="PKS_PP-bd"/>
</dbReference>
<dbReference type="SMART" id="SM00823">
    <property type="entry name" value="PKS_PP"/>
    <property type="match status" value="2"/>
</dbReference>
<evidence type="ECO:0000256" key="1">
    <source>
        <dbReference type="ARBA" id="ARBA00001957"/>
    </source>
</evidence>
<proteinExistence type="predicted"/>
<dbReference type="InterPro" id="IPR010071">
    <property type="entry name" value="AA_adenyl_dom"/>
</dbReference>
<dbReference type="CDD" id="cd19544">
    <property type="entry name" value="E-C_NRPS"/>
    <property type="match status" value="1"/>
</dbReference>
<dbReference type="PROSITE" id="PS00455">
    <property type="entry name" value="AMP_BINDING"/>
    <property type="match status" value="2"/>
</dbReference>
<organism evidence="5 6">
    <name type="scientific">Duganella violaceipulchra</name>
    <dbReference type="NCBI Taxonomy" id="2849652"/>
    <lineage>
        <taxon>Bacteria</taxon>
        <taxon>Pseudomonadati</taxon>
        <taxon>Pseudomonadota</taxon>
        <taxon>Betaproteobacteria</taxon>
        <taxon>Burkholderiales</taxon>
        <taxon>Oxalobacteraceae</taxon>
        <taxon>Telluria group</taxon>
        <taxon>Duganella</taxon>
    </lineage>
</organism>
<dbReference type="Gene3D" id="3.30.559.10">
    <property type="entry name" value="Chloramphenicol acetyltransferase-like domain"/>
    <property type="match status" value="2"/>
</dbReference>
<dbReference type="SUPFAM" id="SSF47336">
    <property type="entry name" value="ACP-like"/>
    <property type="match status" value="2"/>
</dbReference>
<dbReference type="SUPFAM" id="SSF53474">
    <property type="entry name" value="alpha/beta-Hydrolases"/>
    <property type="match status" value="1"/>
</dbReference>
<dbReference type="InterPro" id="IPR001031">
    <property type="entry name" value="Thioesterase"/>
</dbReference>
<dbReference type="PROSITE" id="PS50075">
    <property type="entry name" value="CARRIER"/>
    <property type="match status" value="2"/>
</dbReference>
<reference evidence="5" key="1">
    <citation type="submission" date="2022-03" db="EMBL/GenBank/DDBJ databases">
        <title>Genome Encyclopedia of Bacteria and Archaea VI: Functional Genomics of Type Strains.</title>
        <authorList>
            <person name="Whitman W."/>
        </authorList>
    </citation>
    <scope>NUCLEOTIDE SEQUENCE</scope>
    <source>
        <strain evidence="5">HSC-15S17</strain>
    </source>
</reference>
<evidence type="ECO:0000256" key="2">
    <source>
        <dbReference type="ARBA" id="ARBA00022450"/>
    </source>
</evidence>
<gene>
    <name evidence="5" type="ORF">L1274_005869</name>
</gene>
<feature type="domain" description="Carrier" evidence="4">
    <location>
        <begin position="1916"/>
        <end position="1991"/>
    </location>
</feature>
<dbReference type="NCBIfam" id="NF003417">
    <property type="entry name" value="PRK04813.1"/>
    <property type="match status" value="2"/>
</dbReference>
<dbReference type="PANTHER" id="PTHR45527">
    <property type="entry name" value="NONRIBOSOMAL PEPTIDE SYNTHETASE"/>
    <property type="match status" value="1"/>
</dbReference>
<comment type="caution">
    <text evidence="5">The sequence shown here is derived from an EMBL/GenBank/DDBJ whole genome shotgun (WGS) entry which is preliminary data.</text>
</comment>
<dbReference type="PROSITE" id="PS00012">
    <property type="entry name" value="PHOSPHOPANTETHEINE"/>
    <property type="match status" value="2"/>
</dbReference>
<keyword evidence="3" id="KW-0597">Phosphoprotein</keyword>
<dbReference type="InterPro" id="IPR029058">
    <property type="entry name" value="AB_hydrolase_fold"/>
</dbReference>
<dbReference type="InterPro" id="IPR020459">
    <property type="entry name" value="AMP-binding"/>
</dbReference>
<dbReference type="Gene3D" id="3.30.300.30">
    <property type="match status" value="2"/>
</dbReference>
<evidence type="ECO:0000313" key="5">
    <source>
        <dbReference type="EMBL" id="MCP2012110.1"/>
    </source>
</evidence>
<dbReference type="InterPro" id="IPR020845">
    <property type="entry name" value="AMP-binding_CS"/>
</dbReference>
<dbReference type="InterPro" id="IPR045851">
    <property type="entry name" value="AMP-bd_C_sf"/>
</dbReference>
<name>A0ABT1GSX8_9BURK</name>
<sequence length="2289" mass="249784">MSGQTERLAKALPYRNFIAQTLAIPAAAHEAYFREQLGDIDEPTVPFGLLNIQGDGRQVEEASISLSADLAERIRTSARQEGVTPAVLFHVAWAQVLGQCSGRDDVVFGTVLSGRLQGSEGADQVLGMFINTLPVRVSLGGTNVRDLVGTTYRRLSELLEHEQAPLALVQRCSGIKAPLPLFTALLNYRHSHVAIDKPTRDGSTDLVWEGMRILPSEERTNYPLTVSVDDLGQGFALTAQCDGVDPARVLGYLHTAIEGLVQALMHTPQQAVHLLPILPDSERQQLLIGFNATQVAYPLEQSYADLFAEQVELNSERTAAECDGIRLSYRELDLRASRVAQTLIMNGARPNTLVLIAGERDLPLLVMMIGVLKAGAAFLAVDINQPVGRLREVMELSQSSLLLVSESVQELIEEVVSEMTVVPRQLIVEKIWQEGPLQDVAVARSPDDLAYVIYTSGSTGKPKGVLIEQRGMLNHMFGKLDTMSATSNDRLAQTASPAFDICVWQFLSALLVGGAVVILKDSIARNPMGLLAAVDRQAITLLQVVPSLMRGVLDACPRDVVLNKLRWLLPTGEALTLKVTQDWFERFPHIPLMNVYGPAECSDDVTYHVISERPVDGSAIPIGRPTPNNRIYILDRHLQPVPIGMPGEICVDGVGVGRGYLNNLQQTQAAFVVHPFEPGARFYRTGDMGRYRANGIIDFIGRIDFQVKIRGFRIELGEIEARLAACEGVRAAIVIAREDQPGDKRLVAYLIAQAGAEEGALSAATLREQLSARLVEYMVPSAFVTLDAFPLTANGKLDRKALPAPDKSAVVSRAYEAPQGEIEEALAQIWQDLLGLAQIGRHDHFFEMGGHSLMVVTLIERLRQQGWSVEVRSVFTAPTLAALAASIADAHVTPGFVTPSNLISADCTAITPDMLPLLTLTQDEIDRIVGSVPQGAANVQDIYPLSPLQEGILFHHLLEREGDAYLLRTVIAFDSRNRLDGFLNALQRVIDRHDILRSAAHWQGLAQPVQVVYRHAPLPIIELTLDAASDALPQVQAQTDPRHLRLDMQRAPLMAAYVAADPHTNEWQLVLLNHHMVEDNISLQIMIAEIQLMLSGQPERLAKPLPYRNFIAQTLAIPAAAHEAYFREQLGDTDEPTVPFGLLNIQGDGRQVEEASISLSADLAERIRISARQEGVTPAVLFHVAWAQVLGQCSGRDDVVFGTVLSGRLQGWEGADQVLGMFINTLPVRVSLSGTSVRHVVGTTYRRLSELLEHEQASLALVQRCSRIKAPLPLFTALLNYRHSHVAIDNLSRDGSTDLVWEGMRILSGEERTNYPLTVSVDDLGQGFALTAQCDGVDSARVVGYLHTAIEGLVQALMHTPQQAAHLLPILPDSERQQLLVGFNATQAHYPQDQLIHQLFEAQAAANPEAIAVVYEETSVSYGELNARANRLAHTLIGLGVKPDDRVAICVERSVEMIVGLLGILKAGGAYVPLDPSYPQERLACMLQDSTPVALLTQTGMQERLPAAAEAGLAIPVLLLDGAEDGAAMARQASHNPHPAQLGLTARHLAYVIYTSGSTGVPKGVMVEHQSVLNLWIALEQTVFLHRQKYSRIALNAEISFDASIKVLVQLLSGHCIAPIPQSVRKDGAALIQFISEYKIDVFDCTPAQLELMLFEGLLNKNIDSPKVVLVGGEAISAATWAKLRNAKNIHFYNLYGPTECTVDATIADLKDSGEFSHIGRPIANTQLYILDAHLQPVPVGVTGEIYIGGAGVARGYLNRPELTAERFLPDPFSAQAEARLYKSGDLGRWLADGNIEYVGRNDFQVKIRGFRIELGEIEARLAACEGVRAAIVIAREDQPGDKRLVAYVIAQAGAEEGALSATNLREQLSASLAEYMVPSAFVTLDAFPLTANGKLDRKALPAPDKSAVVSRAYEAPQGEIEEALAQIWQDLLGLARIGRHDHFFEMGGHSLMAVQLVSRLRQVLDVEVPLRDLFAQPTLAGLATTISNAMTATRGGNLVPIRSEGGQRPLFLIHPGKGEIGYARDIAPWIDAEIPIYGLAARGFLSGEVPLATVEEMAECYLREIRKVQPSGPYRLAGWSAGGTIAYEIAHQLISVDERVEFLGLIDTASDYQFLRNAQSNGQSNNQEVGEADEIAHLLARLPENTPLAIHSELAALAQAKEIDAMLRCCQVAEILPQEIEVDLLRRYLAVTNAITTALCRYTRPQISVPITLFAASVEHRLDASLGWKYVAGHRLHMTQIGGNHFTMMQSPHIETLGAAISHAIAQAGQEIAHHREHCVTIQPERAA</sequence>
<evidence type="ECO:0000256" key="3">
    <source>
        <dbReference type="ARBA" id="ARBA00022553"/>
    </source>
</evidence>
<dbReference type="PRINTS" id="PR00154">
    <property type="entry name" value="AMPBINDING"/>
</dbReference>
<dbReference type="SUPFAM" id="SSF56801">
    <property type="entry name" value="Acetyl-CoA synthetase-like"/>
    <property type="match status" value="2"/>
</dbReference>
<dbReference type="InterPro" id="IPR020802">
    <property type="entry name" value="TesA-like"/>
</dbReference>
<dbReference type="Pfam" id="PF13193">
    <property type="entry name" value="AMP-binding_C"/>
    <property type="match status" value="2"/>
</dbReference>
<dbReference type="InterPro" id="IPR009081">
    <property type="entry name" value="PP-bd_ACP"/>
</dbReference>
<dbReference type="InterPro" id="IPR036736">
    <property type="entry name" value="ACP-like_sf"/>
</dbReference>
<dbReference type="Gene3D" id="3.40.50.980">
    <property type="match status" value="4"/>
</dbReference>
<dbReference type="Pfam" id="PF00501">
    <property type="entry name" value="AMP-binding"/>
    <property type="match status" value="2"/>
</dbReference>
<dbReference type="SUPFAM" id="SSF52777">
    <property type="entry name" value="CoA-dependent acyltransferases"/>
    <property type="match status" value="3"/>
</dbReference>
<dbReference type="Pfam" id="PF00975">
    <property type="entry name" value="Thioesterase"/>
    <property type="match status" value="1"/>
</dbReference>
<dbReference type="Pfam" id="PF00550">
    <property type="entry name" value="PP-binding"/>
    <property type="match status" value="2"/>
</dbReference>
<dbReference type="Gene3D" id="3.30.559.30">
    <property type="entry name" value="Nonribosomal peptide synthetase, condensation domain"/>
    <property type="match status" value="2"/>
</dbReference>
<dbReference type="Gene3D" id="3.40.50.1820">
    <property type="entry name" value="alpha/beta hydrolase"/>
    <property type="match status" value="1"/>
</dbReference>
<keyword evidence="6" id="KW-1185">Reference proteome</keyword>
<dbReference type="Gene3D" id="1.10.1200.10">
    <property type="entry name" value="ACP-like"/>
    <property type="match status" value="2"/>
</dbReference>
<feature type="domain" description="Carrier" evidence="4">
    <location>
        <begin position="817"/>
        <end position="891"/>
    </location>
</feature>
<dbReference type="Pfam" id="PF00668">
    <property type="entry name" value="Condensation"/>
    <property type="match status" value="2"/>
</dbReference>
<dbReference type="InterPro" id="IPR025110">
    <property type="entry name" value="AMP-bd_C"/>
</dbReference>
<dbReference type="Proteomes" id="UP001162889">
    <property type="component" value="Unassembled WGS sequence"/>
</dbReference>
<protein>
    <submittedName>
        <fullName evidence="5">Amino acid adenylation domain-containing protein</fullName>
    </submittedName>
</protein>
<dbReference type="Gene3D" id="2.30.38.10">
    <property type="entry name" value="Luciferase, Domain 3"/>
    <property type="match status" value="2"/>
</dbReference>
<accession>A0ABT1GSX8</accession>
<evidence type="ECO:0000259" key="4">
    <source>
        <dbReference type="PROSITE" id="PS50075"/>
    </source>
</evidence>
<dbReference type="InterPro" id="IPR023213">
    <property type="entry name" value="CAT-like_dom_sf"/>
</dbReference>
<dbReference type="PANTHER" id="PTHR45527:SF1">
    <property type="entry name" value="FATTY ACID SYNTHASE"/>
    <property type="match status" value="1"/>
</dbReference>
<dbReference type="EMBL" id="JALJZU010000015">
    <property type="protein sequence ID" value="MCP2012110.1"/>
    <property type="molecule type" value="Genomic_DNA"/>
</dbReference>